<reference evidence="3" key="1">
    <citation type="journal article" date="2008" name="Nat. Genet.">
        <title>The Pristionchus pacificus genome provides a unique perspective on nematode lifestyle and parasitism.</title>
        <authorList>
            <person name="Dieterich C."/>
            <person name="Clifton S.W."/>
            <person name="Schuster L.N."/>
            <person name="Chinwalla A."/>
            <person name="Delehaunty K."/>
            <person name="Dinkelacker I."/>
            <person name="Fulton L."/>
            <person name="Fulton R."/>
            <person name="Godfrey J."/>
            <person name="Minx P."/>
            <person name="Mitreva M."/>
            <person name="Roeseler W."/>
            <person name="Tian H."/>
            <person name="Witte H."/>
            <person name="Yang S.P."/>
            <person name="Wilson R.K."/>
            <person name="Sommer R.J."/>
        </authorList>
    </citation>
    <scope>NUCLEOTIDE SEQUENCE [LARGE SCALE GENOMIC DNA]</scope>
    <source>
        <strain evidence="3">PS312</strain>
    </source>
</reference>
<name>A0A2A6CGB0_PRIPA</name>
<feature type="region of interest" description="Disordered" evidence="1">
    <location>
        <begin position="1"/>
        <end position="71"/>
    </location>
</feature>
<accession>A0A8R1Z575</accession>
<dbReference type="AlphaFoldDB" id="A0A2A6CGB0"/>
<evidence type="ECO:0000313" key="3">
    <source>
        <dbReference type="Proteomes" id="UP000005239"/>
    </source>
</evidence>
<evidence type="ECO:0000313" key="2">
    <source>
        <dbReference type="EnsemblMetazoa" id="PPA45098.1"/>
    </source>
</evidence>
<sequence>MVRIWKRETGNGGETERGNPQGGGRRRGVRDRLSRKEKKGGRSNKERRDTTIDREQLNTPLLSMERRDENR</sequence>
<accession>A0A2A6CGB0</accession>
<feature type="compositionally biased region" description="Basic residues" evidence="1">
    <location>
        <begin position="24"/>
        <end position="42"/>
    </location>
</feature>
<evidence type="ECO:0000256" key="1">
    <source>
        <dbReference type="SAM" id="MobiDB-lite"/>
    </source>
</evidence>
<organism evidence="2 3">
    <name type="scientific">Pristionchus pacificus</name>
    <name type="common">Parasitic nematode worm</name>
    <dbReference type="NCBI Taxonomy" id="54126"/>
    <lineage>
        <taxon>Eukaryota</taxon>
        <taxon>Metazoa</taxon>
        <taxon>Ecdysozoa</taxon>
        <taxon>Nematoda</taxon>
        <taxon>Chromadorea</taxon>
        <taxon>Rhabditida</taxon>
        <taxon>Rhabditina</taxon>
        <taxon>Diplogasteromorpha</taxon>
        <taxon>Diplogasteroidea</taxon>
        <taxon>Neodiplogasteridae</taxon>
        <taxon>Pristionchus</taxon>
    </lineage>
</organism>
<feature type="compositionally biased region" description="Basic and acidic residues" evidence="1">
    <location>
        <begin position="1"/>
        <end position="17"/>
    </location>
</feature>
<gene>
    <name evidence="2" type="primary">WBGene00283467</name>
</gene>
<dbReference type="EnsemblMetazoa" id="PPA45098.1">
    <property type="protein sequence ID" value="PPA45098.1"/>
    <property type="gene ID" value="WBGene00283467"/>
</dbReference>
<reference evidence="2" key="2">
    <citation type="submission" date="2022-06" db="UniProtKB">
        <authorList>
            <consortium name="EnsemblMetazoa"/>
        </authorList>
    </citation>
    <scope>IDENTIFICATION</scope>
    <source>
        <strain evidence="2">PS312</strain>
    </source>
</reference>
<proteinExistence type="predicted"/>
<keyword evidence="3" id="KW-1185">Reference proteome</keyword>
<protein>
    <submittedName>
        <fullName evidence="2">Uncharacterized protein</fullName>
    </submittedName>
</protein>
<feature type="compositionally biased region" description="Basic and acidic residues" evidence="1">
    <location>
        <begin position="43"/>
        <end position="56"/>
    </location>
</feature>
<dbReference type="Proteomes" id="UP000005239">
    <property type="component" value="Unassembled WGS sequence"/>
</dbReference>